<proteinExistence type="predicted"/>
<dbReference type="Proteomes" id="UP000824076">
    <property type="component" value="Unassembled WGS sequence"/>
</dbReference>
<reference evidence="2" key="2">
    <citation type="journal article" date="2021" name="PeerJ">
        <title>Extensive microbial diversity within the chicken gut microbiome revealed by metagenomics and culture.</title>
        <authorList>
            <person name="Gilroy R."/>
            <person name="Ravi A."/>
            <person name="Getino M."/>
            <person name="Pursley I."/>
            <person name="Horton D.L."/>
            <person name="Alikhan N.F."/>
            <person name="Baker D."/>
            <person name="Gharbi K."/>
            <person name="Hall N."/>
            <person name="Watson M."/>
            <person name="Adriaenssens E.M."/>
            <person name="Foster-Nyarko E."/>
            <person name="Jarju S."/>
            <person name="Secka A."/>
            <person name="Antonio M."/>
            <person name="Oren A."/>
            <person name="Chaudhuri R.R."/>
            <person name="La Ragione R."/>
            <person name="Hildebrand F."/>
            <person name="Pallen M.J."/>
        </authorList>
    </citation>
    <scope>NUCLEOTIDE SEQUENCE</scope>
    <source>
        <strain evidence="2">17073</strain>
    </source>
</reference>
<accession>A0A9D1LGS4</accession>
<protein>
    <submittedName>
        <fullName evidence="2">Peptidase M15</fullName>
    </submittedName>
</protein>
<evidence type="ECO:0000313" key="3">
    <source>
        <dbReference type="Proteomes" id="UP000824076"/>
    </source>
</evidence>
<name>A0A9D1LGS4_9BACT</name>
<dbReference type="InterPro" id="IPR009045">
    <property type="entry name" value="Zn_M74/Hedgehog-like"/>
</dbReference>
<dbReference type="InterPro" id="IPR013230">
    <property type="entry name" value="Peptidase_M15A_C"/>
</dbReference>
<evidence type="ECO:0000313" key="2">
    <source>
        <dbReference type="EMBL" id="HIU39189.1"/>
    </source>
</evidence>
<evidence type="ECO:0000259" key="1">
    <source>
        <dbReference type="Pfam" id="PF08291"/>
    </source>
</evidence>
<gene>
    <name evidence="2" type="ORF">IAD18_05950</name>
</gene>
<feature type="domain" description="Peptidase M15A C-terminal" evidence="1">
    <location>
        <begin position="4"/>
        <end position="116"/>
    </location>
</feature>
<reference evidence="2" key="1">
    <citation type="submission" date="2020-10" db="EMBL/GenBank/DDBJ databases">
        <authorList>
            <person name="Gilroy R."/>
        </authorList>
    </citation>
    <scope>NUCLEOTIDE SEQUENCE</scope>
    <source>
        <strain evidence="2">17073</strain>
    </source>
</reference>
<dbReference type="SUPFAM" id="SSF55166">
    <property type="entry name" value="Hedgehog/DD-peptidase"/>
    <property type="match status" value="1"/>
</dbReference>
<dbReference type="AlphaFoldDB" id="A0A9D1LGS4"/>
<dbReference type="Gene3D" id="3.30.1380.10">
    <property type="match status" value="1"/>
</dbReference>
<dbReference type="EMBL" id="DVMS01000170">
    <property type="protein sequence ID" value="HIU39189.1"/>
    <property type="molecule type" value="Genomic_DNA"/>
</dbReference>
<sequence>MKWFTIEELTRSSTAERLHIDNKPSEAVVGNLKRLAEQTLDPARALLGSPIFVNSGYRCPQLNKAVGGVPNSFHLQGRAADLDTRNGRNRELYDILQALPHVELIWERGGAWIHVAL</sequence>
<comment type="caution">
    <text evidence="2">The sequence shown here is derived from an EMBL/GenBank/DDBJ whole genome shotgun (WGS) entry which is preliminary data.</text>
</comment>
<dbReference type="Pfam" id="PF08291">
    <property type="entry name" value="Peptidase_M15_3"/>
    <property type="match status" value="1"/>
</dbReference>
<organism evidence="2 3">
    <name type="scientific">Candidatus Limisoma intestinavium</name>
    <dbReference type="NCBI Taxonomy" id="2840856"/>
    <lineage>
        <taxon>Bacteria</taxon>
        <taxon>Pseudomonadati</taxon>
        <taxon>Bacteroidota</taxon>
        <taxon>Bacteroidia</taxon>
        <taxon>Bacteroidales</taxon>
        <taxon>Candidatus Limisoma</taxon>
    </lineage>
</organism>